<name>A0A8C3X123_9CETA</name>
<dbReference type="GO" id="GO:0021846">
    <property type="term" value="P:cell proliferation in forebrain"/>
    <property type="evidence" value="ECO:0007669"/>
    <property type="project" value="Ensembl"/>
</dbReference>
<evidence type="ECO:0000313" key="4">
    <source>
        <dbReference type="Proteomes" id="UP000694540"/>
    </source>
</evidence>
<evidence type="ECO:0000256" key="1">
    <source>
        <dbReference type="SAM" id="Coils"/>
    </source>
</evidence>
<dbReference type="PANTHER" id="PTHR14332">
    <property type="entry name" value="DISRUPTED IN SCHIZOPHRENIA 1 PROTEIN"/>
    <property type="match status" value="1"/>
</dbReference>
<feature type="compositionally biased region" description="Polar residues" evidence="2">
    <location>
        <begin position="109"/>
        <end position="119"/>
    </location>
</feature>
<feature type="region of interest" description="Disordered" evidence="2">
    <location>
        <begin position="222"/>
        <end position="272"/>
    </location>
</feature>
<gene>
    <name evidence="3" type="primary">DISC1</name>
</gene>
<evidence type="ECO:0000313" key="3">
    <source>
        <dbReference type="Ensembl" id="ENSCWAP00000022200.1"/>
    </source>
</evidence>
<dbReference type="GO" id="GO:0005813">
    <property type="term" value="C:centrosome"/>
    <property type="evidence" value="ECO:0007669"/>
    <property type="project" value="Ensembl"/>
</dbReference>
<dbReference type="GO" id="GO:0045111">
    <property type="term" value="C:intermediate filament cytoskeleton"/>
    <property type="evidence" value="ECO:0007669"/>
    <property type="project" value="Ensembl"/>
</dbReference>
<dbReference type="GO" id="GO:0010975">
    <property type="term" value="P:regulation of neuron projection development"/>
    <property type="evidence" value="ECO:0007669"/>
    <property type="project" value="Ensembl"/>
</dbReference>
<feature type="region of interest" description="Disordered" evidence="2">
    <location>
        <begin position="1"/>
        <end position="50"/>
    </location>
</feature>
<dbReference type="GO" id="GO:0060070">
    <property type="term" value="P:canonical Wnt signaling pathway"/>
    <property type="evidence" value="ECO:0007669"/>
    <property type="project" value="Ensembl"/>
</dbReference>
<dbReference type="Ensembl" id="ENSCWAT00000024080.1">
    <property type="protein sequence ID" value="ENSCWAP00000022200.1"/>
    <property type="gene ID" value="ENSCWAG00000015444.1"/>
</dbReference>
<dbReference type="GO" id="GO:0090128">
    <property type="term" value="P:regulation of synapse maturation"/>
    <property type="evidence" value="ECO:0007669"/>
    <property type="project" value="Ensembl"/>
</dbReference>
<feature type="region of interest" description="Disordered" evidence="2">
    <location>
        <begin position="299"/>
        <end position="321"/>
    </location>
</feature>
<dbReference type="GO" id="GO:0031929">
    <property type="term" value="P:TOR signaling"/>
    <property type="evidence" value="ECO:0007669"/>
    <property type="project" value="Ensembl"/>
</dbReference>
<keyword evidence="4" id="KW-1185">Reference proteome</keyword>
<reference evidence="3" key="1">
    <citation type="submission" date="2025-08" db="UniProtKB">
        <authorList>
            <consortium name="Ensembl"/>
        </authorList>
    </citation>
    <scope>IDENTIFICATION</scope>
</reference>
<dbReference type="GO" id="GO:0030177">
    <property type="term" value="P:positive regulation of Wnt signaling pathway"/>
    <property type="evidence" value="ECO:0007669"/>
    <property type="project" value="Ensembl"/>
</dbReference>
<dbReference type="GO" id="GO:0008021">
    <property type="term" value="C:synaptic vesicle"/>
    <property type="evidence" value="ECO:0007669"/>
    <property type="project" value="Ensembl"/>
</dbReference>
<dbReference type="GO" id="GO:2000060">
    <property type="term" value="P:positive regulation of ubiquitin-dependent protein catabolic process"/>
    <property type="evidence" value="ECO:0007669"/>
    <property type="project" value="Ensembl"/>
</dbReference>
<dbReference type="GO" id="GO:0001764">
    <property type="term" value="P:neuron migration"/>
    <property type="evidence" value="ECO:0007669"/>
    <property type="project" value="Ensembl"/>
</dbReference>
<dbReference type="GO" id="GO:0000226">
    <property type="term" value="P:microtubule cytoskeleton organization"/>
    <property type="evidence" value="ECO:0007669"/>
    <property type="project" value="Ensembl"/>
</dbReference>
<sequence>MLGGDPQGAPAGGARGHRAGRQDGSAPAVSFQRRQLARRPGYMRSAAGPRIGFLSPAVGSLLRAQGGACGEKSQHSEPRAGSCGLDPGGQERGPSAGTLVPRSVAAPAWTSTRGTQGLSGIQPRDDCAPPSRLTGSCGSGEALCPGALPSMDSGEALSPNWEAACGKGTPGTWARGCLSPEEGSGVNCSLGSGSKVDPSPTGSQDVFTSSFSFIRLSLGSAGERGEAEGCPPLREAEAPHQSPEEREGKVAAVDEPREHPQRLSPPSPLKAPQDLADAAQIAGGSPRLERETLPLLDADAASSRSPDPSRPEGSRFQDPDLWDSLVPTYEPALLHCLRGQRRRLEVKSLRLKLRKLQDKAVEDDDYDKAETIQQRLEDLEKEGSSLHFVLPSRLPALSGLLGHLGAQAQMALHRAAQQAGGEDTQAWLKMELKTLAPTAQDTLHVSIIRRNWLLQEKQQLQKEIEALQARMSVLEAKDQQLKREIEAQEHLLPWQGCDLVGGLSLGELQQVSQTLQDTLALANQIPVHEEPPESIRSLQERIKSLNLLLKEITAKVCSSERLCSTLRRKVNDIETQLPALLEAKMLAVSGNHFCTAKELTDEIRSLRAEREGLEGLLHKLLVLSSRNVQKLGSVKEDYSRLRRELDQGRAAYKASVKANAMKYVEVLEDQLRSCRCLLLRKVWEADLEACQLLIQSLQLQDSGGSLSAEDERQMEDLRGSACTAPLAIPLRAPSEDERNTPLQAPEEWKVHLTPSPHCAGSEQKEESYNLSAELGEKCEAIGKKLLHLEDQLHTAIHSHDEDLIQTLRRELQMVKESLQAMILQLQPAKEAGEQEAAASCVTAGVREAQA</sequence>
<feature type="compositionally biased region" description="Gly residues" evidence="2">
    <location>
        <begin position="1"/>
        <end position="14"/>
    </location>
</feature>
<dbReference type="GO" id="GO:0070050">
    <property type="term" value="P:neuron cellular homeostasis"/>
    <property type="evidence" value="ECO:0007669"/>
    <property type="project" value="Ensembl"/>
</dbReference>
<protein>
    <submittedName>
        <fullName evidence="3">DISC1 scaffold protein</fullName>
    </submittedName>
</protein>
<reference evidence="3" key="2">
    <citation type="submission" date="2025-09" db="UniProtKB">
        <authorList>
            <consortium name="Ensembl"/>
        </authorList>
    </citation>
    <scope>IDENTIFICATION</scope>
</reference>
<dbReference type="GO" id="GO:0008104">
    <property type="term" value="P:intracellular protein localization"/>
    <property type="evidence" value="ECO:0007669"/>
    <property type="project" value="Ensembl"/>
</dbReference>
<dbReference type="GO" id="GO:0005874">
    <property type="term" value="C:microtubule"/>
    <property type="evidence" value="ECO:0007669"/>
    <property type="project" value="TreeGrafter"/>
</dbReference>
<proteinExistence type="predicted"/>
<dbReference type="GO" id="GO:0051560">
    <property type="term" value="P:mitochondrial calcium ion homeostasis"/>
    <property type="evidence" value="ECO:0007669"/>
    <property type="project" value="Ensembl"/>
</dbReference>
<organism evidence="3 4">
    <name type="scientific">Catagonus wagneri</name>
    <name type="common">Chacoan peccary</name>
    <dbReference type="NCBI Taxonomy" id="51154"/>
    <lineage>
        <taxon>Eukaryota</taxon>
        <taxon>Metazoa</taxon>
        <taxon>Chordata</taxon>
        <taxon>Craniata</taxon>
        <taxon>Vertebrata</taxon>
        <taxon>Euteleostomi</taxon>
        <taxon>Mammalia</taxon>
        <taxon>Eutheria</taxon>
        <taxon>Laurasiatheria</taxon>
        <taxon>Artiodactyla</taxon>
        <taxon>Suina</taxon>
        <taxon>Tayassuidae</taxon>
        <taxon>Catagonus</taxon>
    </lineage>
</organism>
<dbReference type="GO" id="GO:0098978">
    <property type="term" value="C:glutamatergic synapse"/>
    <property type="evidence" value="ECO:0007669"/>
    <property type="project" value="Ensembl"/>
</dbReference>
<dbReference type="GO" id="GO:0036064">
    <property type="term" value="C:ciliary basal body"/>
    <property type="evidence" value="ECO:0007669"/>
    <property type="project" value="Ensembl"/>
</dbReference>
<dbReference type="Proteomes" id="UP000694540">
    <property type="component" value="Unplaced"/>
</dbReference>
<feature type="coiled-coil region" evidence="1">
    <location>
        <begin position="450"/>
        <end position="491"/>
    </location>
</feature>
<dbReference type="GO" id="GO:0042802">
    <property type="term" value="F:identical protein binding"/>
    <property type="evidence" value="ECO:0007669"/>
    <property type="project" value="Ensembl"/>
</dbReference>
<dbReference type="AlphaFoldDB" id="A0A8C3X123"/>
<dbReference type="GO" id="GO:0021799">
    <property type="term" value="P:cerebral cortex radially oriented cell migration"/>
    <property type="evidence" value="ECO:0007669"/>
    <property type="project" value="Ensembl"/>
</dbReference>
<feature type="compositionally biased region" description="Basic and acidic residues" evidence="2">
    <location>
        <begin position="307"/>
        <end position="318"/>
    </location>
</feature>
<accession>A0A8C3X123</accession>
<evidence type="ECO:0000256" key="2">
    <source>
        <dbReference type="SAM" id="MobiDB-lite"/>
    </source>
</evidence>
<dbReference type="GO" id="GO:0014069">
    <property type="term" value="C:postsynaptic density"/>
    <property type="evidence" value="ECO:0007669"/>
    <property type="project" value="Ensembl"/>
</dbReference>
<dbReference type="InterPro" id="IPR026081">
    <property type="entry name" value="DISC1"/>
</dbReference>
<dbReference type="GO" id="GO:0005829">
    <property type="term" value="C:cytosol"/>
    <property type="evidence" value="ECO:0007669"/>
    <property type="project" value="Ensembl"/>
</dbReference>
<dbReference type="GO" id="GO:0098982">
    <property type="term" value="C:GABA-ergic synapse"/>
    <property type="evidence" value="ECO:0007669"/>
    <property type="project" value="Ensembl"/>
</dbReference>
<feature type="compositionally biased region" description="Basic and acidic residues" evidence="2">
    <location>
        <begin position="234"/>
        <end position="261"/>
    </location>
</feature>
<dbReference type="GO" id="GO:0060090">
    <property type="term" value="F:molecular adaptor activity"/>
    <property type="evidence" value="ECO:0007669"/>
    <property type="project" value="Ensembl"/>
</dbReference>
<dbReference type="GO" id="GO:1905515">
    <property type="term" value="P:non-motile cilium assembly"/>
    <property type="evidence" value="ECO:0007669"/>
    <property type="project" value="Ensembl"/>
</dbReference>
<dbReference type="PANTHER" id="PTHR14332:SF3">
    <property type="entry name" value="DISRUPTED IN SCHIZOPHRENIA 1 PROTEIN"/>
    <property type="match status" value="1"/>
</dbReference>
<dbReference type="GO" id="GO:0002052">
    <property type="term" value="P:positive regulation of neuroblast proliferation"/>
    <property type="evidence" value="ECO:0007669"/>
    <property type="project" value="Ensembl"/>
</dbReference>
<feature type="region of interest" description="Disordered" evidence="2">
    <location>
        <begin position="184"/>
        <end position="204"/>
    </location>
</feature>
<keyword evidence="1" id="KW-0175">Coiled coil</keyword>
<dbReference type="GO" id="GO:0099175">
    <property type="term" value="P:regulation of postsynapse organization"/>
    <property type="evidence" value="ECO:0007669"/>
    <property type="project" value="Ensembl"/>
</dbReference>
<feature type="region of interest" description="Disordered" evidence="2">
    <location>
        <begin position="64"/>
        <end position="133"/>
    </location>
</feature>
<dbReference type="GO" id="GO:0006511">
    <property type="term" value="P:ubiquitin-dependent protein catabolic process"/>
    <property type="evidence" value="ECO:0007669"/>
    <property type="project" value="Ensembl"/>
</dbReference>
<dbReference type="GeneTree" id="ENSGT00390000006176"/>
<dbReference type="GO" id="GO:0050965">
    <property type="term" value="P:detection of temperature stimulus involved in sensory perception of pain"/>
    <property type="evidence" value="ECO:0007669"/>
    <property type="project" value="Ensembl"/>
</dbReference>
<dbReference type="GO" id="GO:0097546">
    <property type="term" value="C:ciliary base"/>
    <property type="evidence" value="ECO:0007669"/>
    <property type="project" value="Ensembl"/>
</dbReference>
<dbReference type="GO" id="GO:0005739">
    <property type="term" value="C:mitochondrion"/>
    <property type="evidence" value="ECO:0007669"/>
    <property type="project" value="Ensembl"/>
</dbReference>